<dbReference type="Proteomes" id="UP000239539">
    <property type="component" value="Unassembled WGS sequence"/>
</dbReference>
<dbReference type="PANTHER" id="PTHR35175">
    <property type="entry name" value="DUF1289 DOMAIN-CONTAINING PROTEIN"/>
    <property type="match status" value="1"/>
</dbReference>
<reference evidence="2" key="1">
    <citation type="journal article" date="2020" name="Int. J. Syst. Evol. Microbiol.">
        <title>Alteromonas alba sp. nov., a marine bacterium isolated from the seawater of the West Pacific Ocean.</title>
        <authorList>
            <person name="Sun C."/>
            <person name="Wu Y.-H."/>
            <person name="Xamxidin M."/>
            <person name="Cheng H."/>
            <person name="Xu X.-W."/>
        </authorList>
    </citation>
    <scope>NUCLEOTIDE SEQUENCE [LARGE SCALE GENOMIC DNA]</scope>
    <source>
        <strain evidence="2">9a2</strain>
    </source>
</reference>
<dbReference type="PANTHER" id="PTHR35175:SF2">
    <property type="entry name" value="DUF1289 DOMAIN-CONTAINING PROTEIN"/>
    <property type="match status" value="1"/>
</dbReference>
<gene>
    <name evidence="1" type="ORF">C6Y39_14560</name>
</gene>
<name>A0ABX5CLG3_9ALTE</name>
<dbReference type="EMBL" id="PVNO01000027">
    <property type="protein sequence ID" value="PRO68248.1"/>
    <property type="molecule type" value="Genomic_DNA"/>
</dbReference>
<dbReference type="RefSeq" id="WP_105931956.1">
    <property type="nucleotide sequence ID" value="NZ_PVNO01000027.1"/>
</dbReference>
<comment type="caution">
    <text evidence="1">The sequence shown here is derived from an EMBL/GenBank/DDBJ whole genome shotgun (WGS) entry which is preliminary data.</text>
</comment>
<accession>A0ABX5CLG3</accession>
<evidence type="ECO:0000313" key="1">
    <source>
        <dbReference type="EMBL" id="PRO68248.1"/>
    </source>
</evidence>
<sequence length="56" mass="6406">MNLESPCKALCKLTDDDICAGCNRTIEEITNWRTYTENQKQAVFVRLASLEKTRPS</sequence>
<keyword evidence="2" id="KW-1185">Reference proteome</keyword>
<dbReference type="InterPro" id="IPR010710">
    <property type="entry name" value="DUF1289"/>
</dbReference>
<dbReference type="Pfam" id="PF06945">
    <property type="entry name" value="DUF1289"/>
    <property type="match status" value="1"/>
</dbReference>
<organism evidence="1 2">
    <name type="scientific">Alteromonas gracilis</name>
    <dbReference type="NCBI Taxonomy" id="1479524"/>
    <lineage>
        <taxon>Bacteria</taxon>
        <taxon>Pseudomonadati</taxon>
        <taxon>Pseudomonadota</taxon>
        <taxon>Gammaproteobacteria</taxon>
        <taxon>Alteromonadales</taxon>
        <taxon>Alteromonadaceae</taxon>
        <taxon>Alteromonas/Salinimonas group</taxon>
        <taxon>Alteromonas</taxon>
    </lineage>
</organism>
<proteinExistence type="predicted"/>
<protein>
    <submittedName>
        <fullName evidence="1">DUF1289 domain-containing protein</fullName>
    </submittedName>
</protein>
<evidence type="ECO:0000313" key="2">
    <source>
        <dbReference type="Proteomes" id="UP000239539"/>
    </source>
</evidence>